<feature type="DNA-binding region" description="H-T-H motif" evidence="6">
    <location>
        <begin position="196"/>
        <end position="215"/>
    </location>
</feature>
<dbReference type="GO" id="GO:0003677">
    <property type="term" value="F:DNA binding"/>
    <property type="evidence" value="ECO:0007669"/>
    <property type="project" value="UniProtKB-UniRule"/>
</dbReference>
<comment type="similarity">
    <text evidence="6">Belongs to the sigma-70 factor family. SigI subfamily.</text>
</comment>
<dbReference type="AlphaFoldDB" id="A0AA41X633"/>
<dbReference type="EMBL" id="JANCLT010000001">
    <property type="protein sequence ID" value="MCP8967020.1"/>
    <property type="molecule type" value="Genomic_DNA"/>
</dbReference>
<dbReference type="GO" id="GO:0006352">
    <property type="term" value="P:DNA-templated transcription initiation"/>
    <property type="evidence" value="ECO:0007669"/>
    <property type="project" value="UniProtKB-UniRule"/>
</dbReference>
<proteinExistence type="inferred from homology"/>
<accession>A0AA41X633</accession>
<evidence type="ECO:0000256" key="6">
    <source>
        <dbReference type="HAMAP-Rule" id="MF_02064"/>
    </source>
</evidence>
<comment type="subcellular location">
    <subcellularLocation>
        <location evidence="6">Cytoplasm</location>
    </subcellularLocation>
</comment>
<feature type="short sequence motif" description="Polymerase core binding" evidence="6">
    <location>
        <begin position="57"/>
        <end position="70"/>
    </location>
</feature>
<dbReference type="NCBIfam" id="TIGR02937">
    <property type="entry name" value="sigma70-ECF"/>
    <property type="match status" value="1"/>
</dbReference>
<keyword evidence="2 6" id="KW-0805">Transcription regulation</keyword>
<evidence type="ECO:0000256" key="1">
    <source>
        <dbReference type="ARBA" id="ARBA00022490"/>
    </source>
</evidence>
<dbReference type="GO" id="GO:0016987">
    <property type="term" value="F:sigma factor activity"/>
    <property type="evidence" value="ECO:0007669"/>
    <property type="project" value="UniProtKB-UniRule"/>
</dbReference>
<dbReference type="SUPFAM" id="SSF88946">
    <property type="entry name" value="Sigma2 domain of RNA polymerase sigma factors"/>
    <property type="match status" value="1"/>
</dbReference>
<keyword evidence="1 6" id="KW-0963">Cytoplasm</keyword>
<keyword evidence="4 6" id="KW-0238">DNA-binding</keyword>
<dbReference type="GO" id="GO:0005737">
    <property type="term" value="C:cytoplasm"/>
    <property type="evidence" value="ECO:0007669"/>
    <property type="project" value="UniProtKB-SubCell"/>
</dbReference>
<dbReference type="NCBIfam" id="TIGR02895">
    <property type="entry name" value="spore_sigI"/>
    <property type="match status" value="1"/>
</dbReference>
<reference evidence="8" key="1">
    <citation type="submission" date="2022-07" db="EMBL/GenBank/DDBJ databases">
        <authorList>
            <person name="Li W.-J."/>
            <person name="Deng Q.-Q."/>
        </authorList>
    </citation>
    <scope>NUCLEOTIDE SEQUENCE</scope>
    <source>
        <strain evidence="8">SYSU M60031</strain>
    </source>
</reference>
<evidence type="ECO:0000259" key="7">
    <source>
        <dbReference type="Pfam" id="PF04542"/>
    </source>
</evidence>
<evidence type="ECO:0000256" key="3">
    <source>
        <dbReference type="ARBA" id="ARBA00023082"/>
    </source>
</evidence>
<keyword evidence="9" id="KW-1185">Reference proteome</keyword>
<dbReference type="PANTHER" id="PTHR30385:SF6">
    <property type="entry name" value="RNA POLYMERASE SIGMA FACTOR SIGI"/>
    <property type="match status" value="1"/>
</dbReference>
<dbReference type="InterPro" id="IPR013325">
    <property type="entry name" value="RNA_pol_sigma_r2"/>
</dbReference>
<evidence type="ECO:0000313" key="8">
    <source>
        <dbReference type="EMBL" id="MCP8967020.1"/>
    </source>
</evidence>
<dbReference type="Proteomes" id="UP001156102">
    <property type="component" value="Unassembled WGS sequence"/>
</dbReference>
<evidence type="ECO:0000313" key="9">
    <source>
        <dbReference type="Proteomes" id="UP001156102"/>
    </source>
</evidence>
<name>A0AA41X633_9BACI</name>
<sequence length="241" mass="28538">MLSLLLRIVKPKQSAEQVIADIQAGRGDKEEFLRQYQPFVRKTVSTVCKRYISEQDDEYSIGLFAFHQAVEQYSYKKGKSFFAFAELLIKRDVIDYIRREVRHNVVFLQEEQQGETPLDMRRSMEEYGREMESENRKEEILHFQGVLSEFGVSMTDLVKESPKHQDTREHLFQVAELLIAREELVAELFQKKRLPMKKLEGLVRVSRKTLERHRRYLVALCIILTGEYMYIKEYMKGVMGQ</sequence>
<comment type="caution">
    <text evidence="8">The sequence shown here is derived from an EMBL/GenBank/DDBJ whole genome shotgun (WGS) entry which is preliminary data.</text>
</comment>
<protein>
    <recommendedName>
        <fullName evidence="6">RNA polymerase sigma factor SigI</fullName>
    </recommendedName>
</protein>
<dbReference type="InterPro" id="IPR007627">
    <property type="entry name" value="RNA_pol_sigma70_r2"/>
</dbReference>
<dbReference type="Gene3D" id="1.10.1740.10">
    <property type="match status" value="1"/>
</dbReference>
<evidence type="ECO:0000256" key="5">
    <source>
        <dbReference type="ARBA" id="ARBA00023163"/>
    </source>
</evidence>
<feature type="domain" description="RNA polymerase sigma-70 region 2" evidence="7">
    <location>
        <begin position="33"/>
        <end position="102"/>
    </location>
</feature>
<dbReference type="PANTHER" id="PTHR30385">
    <property type="entry name" value="SIGMA FACTOR F FLAGELLAR"/>
    <property type="match status" value="1"/>
</dbReference>
<dbReference type="RefSeq" id="WP_254756279.1">
    <property type="nucleotide sequence ID" value="NZ_JANCLT010000001.1"/>
</dbReference>
<dbReference type="PIRSF" id="PIRSF038953">
    <property type="entry name" value="SigI"/>
    <property type="match status" value="1"/>
</dbReference>
<dbReference type="Pfam" id="PF04542">
    <property type="entry name" value="Sigma70_r2"/>
    <property type="match status" value="1"/>
</dbReference>
<keyword evidence="3 6" id="KW-0731">Sigma factor</keyword>
<keyword evidence="5 6" id="KW-0804">Transcription</keyword>
<keyword evidence="6" id="KW-0346">Stress response</keyword>
<organism evidence="8 9">
    <name type="scientific">Ectobacillus ponti</name>
    <dbReference type="NCBI Taxonomy" id="2961894"/>
    <lineage>
        <taxon>Bacteria</taxon>
        <taxon>Bacillati</taxon>
        <taxon>Bacillota</taxon>
        <taxon>Bacilli</taxon>
        <taxon>Bacillales</taxon>
        <taxon>Bacillaceae</taxon>
        <taxon>Ectobacillus</taxon>
    </lineage>
</organism>
<evidence type="ECO:0000256" key="2">
    <source>
        <dbReference type="ARBA" id="ARBA00023015"/>
    </source>
</evidence>
<comment type="function">
    <text evidence="6">Sigma factors are initiation factors that promote the attachment of RNA polymerase to specific initiation sites and are then released.</text>
</comment>
<dbReference type="HAMAP" id="MF_02064">
    <property type="entry name" value="Sigma70_SigI"/>
    <property type="match status" value="1"/>
</dbReference>
<gene>
    <name evidence="6 8" type="primary">sigI</name>
    <name evidence="8" type="ORF">NK662_00530</name>
</gene>
<dbReference type="InterPro" id="IPR014284">
    <property type="entry name" value="RNA_pol_sigma-70_dom"/>
</dbReference>
<dbReference type="InterPro" id="IPR014244">
    <property type="entry name" value="RNA_pol_sigma-I"/>
</dbReference>
<comment type="activity regulation">
    <text evidence="6">Negatively regulated by the anti-sigma-I factor RsgI.</text>
</comment>
<comment type="subunit">
    <text evidence="6">Interacts with RsgI.</text>
</comment>
<evidence type="ECO:0000256" key="4">
    <source>
        <dbReference type="ARBA" id="ARBA00023125"/>
    </source>
</evidence>